<feature type="region of interest" description="Disordered" evidence="1">
    <location>
        <begin position="131"/>
        <end position="153"/>
    </location>
</feature>
<accession>A0ABS4H3Z6</accession>
<organism evidence="2 3">
    <name type="scientific">Paenibacillus sediminis</name>
    <dbReference type="NCBI Taxonomy" id="664909"/>
    <lineage>
        <taxon>Bacteria</taxon>
        <taxon>Bacillati</taxon>
        <taxon>Bacillota</taxon>
        <taxon>Bacilli</taxon>
        <taxon>Bacillales</taxon>
        <taxon>Paenibacillaceae</taxon>
        <taxon>Paenibacillus</taxon>
    </lineage>
</organism>
<evidence type="ECO:0000313" key="2">
    <source>
        <dbReference type="EMBL" id="MBP1937258.1"/>
    </source>
</evidence>
<dbReference type="RefSeq" id="WP_209849315.1">
    <property type="nucleotide sequence ID" value="NZ_JAGGKP010000004.1"/>
</dbReference>
<evidence type="ECO:0000256" key="1">
    <source>
        <dbReference type="SAM" id="MobiDB-lite"/>
    </source>
</evidence>
<gene>
    <name evidence="2" type="ORF">J2Z20_002151</name>
</gene>
<dbReference type="EMBL" id="JAGGKP010000004">
    <property type="protein sequence ID" value="MBP1937258.1"/>
    <property type="molecule type" value="Genomic_DNA"/>
</dbReference>
<dbReference type="Proteomes" id="UP001519273">
    <property type="component" value="Unassembled WGS sequence"/>
</dbReference>
<comment type="caution">
    <text evidence="2">The sequence shown here is derived from an EMBL/GenBank/DDBJ whole genome shotgun (WGS) entry which is preliminary data.</text>
</comment>
<reference evidence="2 3" key="1">
    <citation type="submission" date="2021-03" db="EMBL/GenBank/DDBJ databases">
        <title>Genomic Encyclopedia of Type Strains, Phase IV (KMG-IV): sequencing the most valuable type-strain genomes for metagenomic binning, comparative biology and taxonomic classification.</title>
        <authorList>
            <person name="Goeker M."/>
        </authorList>
    </citation>
    <scope>NUCLEOTIDE SEQUENCE [LARGE SCALE GENOMIC DNA]</scope>
    <source>
        <strain evidence="2 3">DSM 23491</strain>
    </source>
</reference>
<dbReference type="Gene3D" id="2.60.120.1270">
    <property type="match status" value="1"/>
</dbReference>
<name>A0ABS4H3Z6_9BACL</name>
<sequence>MIYLPPNNIFSLKLVTQRLYFNKSSVNSWPAFIINLLKDGLNVRFIPKSTSLILSLFLLGGSVVSASSFNGSSSESQNNVNPLLPVNKAIQAKIDSSIIGKDRDVIAASGELITGPGNQELPMDQQVIESTTPNDSSIISPYSSIPPQTGGSGPYRRVYSNDGYSWISTYVTLPGGSNVKDNNSAAPYYDTAYVYTGGWGATDVGVDAGMQHSTMYDDWAPSTLANGQMVTSTPRYKSGQDIYLKFYVTATNEVTLAVSGITTTGESKTTTIVRSGVSGWTKDGSKMRLKRMTTIGQKNGESFTTGSFMKGVHWHDITIGYYNSTGSLVYTGWGSSQTGGTYNNDSAHVSVNYINAGEETVNIQL</sequence>
<protein>
    <submittedName>
        <fullName evidence="2">Uncharacterized protein</fullName>
    </submittedName>
</protein>
<feature type="compositionally biased region" description="Low complexity" evidence="1">
    <location>
        <begin position="136"/>
        <end position="147"/>
    </location>
</feature>
<proteinExistence type="predicted"/>
<evidence type="ECO:0000313" key="3">
    <source>
        <dbReference type="Proteomes" id="UP001519273"/>
    </source>
</evidence>
<dbReference type="InterPro" id="IPR038682">
    <property type="entry name" value="YrpD-like_sf"/>
</dbReference>
<keyword evidence="3" id="KW-1185">Reference proteome</keyword>